<organism evidence="4 5">
    <name type="scientific">Geotrypetes seraphini</name>
    <name type="common">Gaboon caecilian</name>
    <name type="synonym">Caecilia seraphini</name>
    <dbReference type="NCBI Taxonomy" id="260995"/>
    <lineage>
        <taxon>Eukaryota</taxon>
        <taxon>Metazoa</taxon>
        <taxon>Chordata</taxon>
        <taxon>Craniata</taxon>
        <taxon>Vertebrata</taxon>
        <taxon>Euteleostomi</taxon>
        <taxon>Amphibia</taxon>
        <taxon>Gymnophiona</taxon>
        <taxon>Geotrypetes</taxon>
    </lineage>
</organism>
<proteinExistence type="inferred from homology"/>
<dbReference type="GO" id="GO:0002143">
    <property type="term" value="P:tRNA wobble position uridine thiolation"/>
    <property type="evidence" value="ECO:0007669"/>
    <property type="project" value="TreeGrafter"/>
</dbReference>
<dbReference type="Proteomes" id="UP000515159">
    <property type="component" value="Chromosome 4"/>
</dbReference>
<dbReference type="HAMAP" id="MF_03054">
    <property type="entry name" value="CTU2"/>
    <property type="match status" value="1"/>
</dbReference>
<dbReference type="GO" id="GO:0016783">
    <property type="term" value="F:sulfurtransferase activity"/>
    <property type="evidence" value="ECO:0007669"/>
    <property type="project" value="TreeGrafter"/>
</dbReference>
<reference evidence="5 6" key="1">
    <citation type="submission" date="2025-04" db="UniProtKB">
        <authorList>
            <consortium name="RefSeq"/>
        </authorList>
    </citation>
    <scope>IDENTIFICATION</scope>
</reference>
<evidence type="ECO:0000313" key="5">
    <source>
        <dbReference type="RefSeq" id="XP_033798909.1"/>
    </source>
</evidence>
<dbReference type="GO" id="GO:0000049">
    <property type="term" value="F:tRNA binding"/>
    <property type="evidence" value="ECO:0007669"/>
    <property type="project" value="InterPro"/>
</dbReference>
<dbReference type="UniPathway" id="UPA00988"/>
<dbReference type="RefSeq" id="XP_033798910.1">
    <property type="nucleotide sequence ID" value="XM_033943019.1"/>
</dbReference>
<evidence type="ECO:0000256" key="2">
    <source>
        <dbReference type="ARBA" id="ARBA00022694"/>
    </source>
</evidence>
<dbReference type="GO" id="GO:0016779">
    <property type="term" value="F:nucleotidyltransferase activity"/>
    <property type="evidence" value="ECO:0007669"/>
    <property type="project" value="UniProtKB-UniRule"/>
</dbReference>
<evidence type="ECO:0000313" key="4">
    <source>
        <dbReference type="Proteomes" id="UP000515159"/>
    </source>
</evidence>
<dbReference type="AlphaFoldDB" id="A0A6P8QPC8"/>
<comment type="similarity">
    <text evidence="3">Belongs to the CTU2/NCS2 family.</text>
</comment>
<dbReference type="GO" id="GO:0032447">
    <property type="term" value="P:protein urmylation"/>
    <property type="evidence" value="ECO:0007669"/>
    <property type="project" value="UniProtKB-UniRule"/>
</dbReference>
<accession>A0A6P8QPC8</accession>
<dbReference type="RefSeq" id="XP_033798909.1">
    <property type="nucleotide sequence ID" value="XM_033943018.1"/>
</dbReference>
<comment type="function">
    <text evidence="3">Plays a central role in 2-thiolation of mcm(5)S(2)U at tRNA wobble positions of tRNA(Lys), tRNA(Glu) and tRNA(Gln). May act by forming a heterodimer with CTU1/ATPBD3 that ligates sulfur from thiocarboxylated URM1 onto the uridine of tRNAs at wobble position.</text>
</comment>
<evidence type="ECO:0000256" key="1">
    <source>
        <dbReference type="ARBA" id="ARBA00022490"/>
    </source>
</evidence>
<protein>
    <recommendedName>
        <fullName evidence="3">Cytoplasmic tRNA 2-thiolation protein 2</fullName>
    </recommendedName>
</protein>
<keyword evidence="1 3" id="KW-0963">Cytoplasm</keyword>
<dbReference type="InterPro" id="IPR019407">
    <property type="entry name" value="CTU2"/>
</dbReference>
<evidence type="ECO:0000256" key="3">
    <source>
        <dbReference type="HAMAP-Rule" id="MF_03054"/>
    </source>
</evidence>
<evidence type="ECO:0000313" key="6">
    <source>
        <dbReference type="RefSeq" id="XP_033798910.1"/>
    </source>
</evidence>
<dbReference type="GeneID" id="117359785"/>
<dbReference type="PANTHER" id="PTHR20882:SF14">
    <property type="entry name" value="CYTOPLASMIC TRNA 2-THIOLATION PROTEIN 2"/>
    <property type="match status" value="1"/>
</dbReference>
<dbReference type="CTD" id="348180"/>
<name>A0A6P8QPC8_GEOSA</name>
<keyword evidence="4" id="KW-1185">Reference proteome</keyword>
<dbReference type="InterPro" id="IPR014729">
    <property type="entry name" value="Rossmann-like_a/b/a_fold"/>
</dbReference>
<dbReference type="Pfam" id="PF10288">
    <property type="entry name" value="CTU2"/>
    <property type="match status" value="1"/>
</dbReference>
<dbReference type="GO" id="GO:0005829">
    <property type="term" value="C:cytosol"/>
    <property type="evidence" value="ECO:0007669"/>
    <property type="project" value="TreeGrafter"/>
</dbReference>
<sequence>MCRAQEEEDERYSEAVRRRPELGLEQKCMKCKERSAVLIIRIGDAFCKDCFKEYFVHKFRAMLGKKRLIYPGEKVLLALSGGPASSSMFQQVQEGLSRDAPKKLRFVPGLVHIDEGAVRRQSLKEREKMVAEMESVLKMSGFPYQIIALEEVGRYRAVIQVFNLPSSVVQWVSKDIPDMADDYKAAVDGFLGHHTGVENAESGSRTCVQTKLAELSIEEPEPAASTGTFCLPSAQSTQALKQLFDSVRSLTAKEELLHTLRSHLLVHTARAQGYSKLMLGDSCTRLAVKFLTNISLGRGAFLAMDTGFSDRRYGDVVLVRPMREYSLKEISFYNQMFLVPTVFSPALNSKPSEKGSIHQLTETFINKLQSDFPSTVSTVYRTSEKLNVASSVEGPESVSAARCLFCLCPLDTRVEKASAFHATLISEHLSQRKSLDLPEAAVKKCCAESEERRCCKKPAARGSTTSRADERLNLLDLLCYGCRVTTKDLTTLDHLPHYVRSEADHRTHRTAMKKEIQEFLLHENADLEYVLKT</sequence>
<gene>
    <name evidence="3 5 6" type="primary">CTU2</name>
    <name evidence="3" type="synonym">NCS2</name>
</gene>
<comment type="pathway">
    <text evidence="3">tRNA modification; 5-methoxycarbonylmethyl-2-thiouridine-tRNA biosynthesis.</text>
</comment>
<dbReference type="SUPFAM" id="SSF52402">
    <property type="entry name" value="Adenine nucleotide alpha hydrolases-like"/>
    <property type="match status" value="1"/>
</dbReference>
<comment type="subcellular location">
    <subcellularLocation>
        <location evidence="3">Cytoplasm</location>
    </subcellularLocation>
</comment>
<dbReference type="Gene3D" id="3.40.50.620">
    <property type="entry name" value="HUPs"/>
    <property type="match status" value="1"/>
</dbReference>
<dbReference type="OrthoDB" id="25129at2759"/>
<dbReference type="PANTHER" id="PTHR20882">
    <property type="entry name" value="CYTOPLASMIC TRNA 2-THIOLATION PROTEIN 2"/>
    <property type="match status" value="1"/>
</dbReference>
<dbReference type="KEGG" id="gsh:117359785"/>
<keyword evidence="2 3" id="KW-0819">tRNA processing</keyword>